<name>A0A557QR04_9RHOO</name>
<keyword evidence="2" id="KW-0255">Endonuclease</keyword>
<sequence length="287" mass="31230">MRVISWNIQWGRGADGVVNLSRIIDIIGALGPADVICLQEVATGFDGLPGGTGEDGLSVLSTAFDEYVAIHGPAVDMPRGDGRRRTFGNLLLSRLPVAAVYRHLLPSPPERGVMSMSRGCIEAVVMSAQGVPVRVLTTHLEYYAPGQRLAQARWLHARQAVVARLAGFPPLEREKAGPFARPEMPVAAVLCGDFNCEPDTLDWQAIVDVRDSESPWCDAWRLRHGDTPHPPSVGLHGADWPDRPYCCDYMFVSRPLAAAVSDVFYDAVTDASDHQPVVIDLDLSLLV</sequence>
<dbReference type="GO" id="GO:0004519">
    <property type="term" value="F:endonuclease activity"/>
    <property type="evidence" value="ECO:0007669"/>
    <property type="project" value="UniProtKB-KW"/>
</dbReference>
<dbReference type="PANTHER" id="PTHR14859">
    <property type="entry name" value="CALCOFLUOR WHITE HYPERSENSITIVE PROTEIN PRECURSOR"/>
    <property type="match status" value="1"/>
</dbReference>
<evidence type="ECO:0000259" key="1">
    <source>
        <dbReference type="Pfam" id="PF03372"/>
    </source>
</evidence>
<dbReference type="GO" id="GO:0006506">
    <property type="term" value="P:GPI anchor biosynthetic process"/>
    <property type="evidence" value="ECO:0007669"/>
    <property type="project" value="TreeGrafter"/>
</dbReference>
<keyword evidence="3" id="KW-1185">Reference proteome</keyword>
<gene>
    <name evidence="2" type="ORF">FHP91_12695</name>
</gene>
<dbReference type="Pfam" id="PF03372">
    <property type="entry name" value="Exo_endo_phos"/>
    <property type="match status" value="1"/>
</dbReference>
<dbReference type="OrthoDB" id="5294090at2"/>
<dbReference type="GO" id="GO:0016020">
    <property type="term" value="C:membrane"/>
    <property type="evidence" value="ECO:0007669"/>
    <property type="project" value="GOC"/>
</dbReference>
<keyword evidence="2" id="KW-0540">Nuclease</keyword>
<dbReference type="Proteomes" id="UP000319502">
    <property type="component" value="Unassembled WGS sequence"/>
</dbReference>
<accession>A0A557QR04</accession>
<dbReference type="PANTHER" id="PTHR14859:SF1">
    <property type="entry name" value="PGAP2-INTERACTING PROTEIN"/>
    <property type="match status" value="1"/>
</dbReference>
<feature type="domain" description="Endonuclease/exonuclease/phosphatase" evidence="1">
    <location>
        <begin position="4"/>
        <end position="274"/>
    </location>
</feature>
<dbReference type="EMBL" id="VMNK01000011">
    <property type="protein sequence ID" value="TVO55333.1"/>
    <property type="molecule type" value="Genomic_DNA"/>
</dbReference>
<evidence type="ECO:0000313" key="3">
    <source>
        <dbReference type="Proteomes" id="UP000319502"/>
    </source>
</evidence>
<organism evidence="2 3">
    <name type="scientific">Denitromonas halophila</name>
    <dbReference type="NCBI Taxonomy" id="1629404"/>
    <lineage>
        <taxon>Bacteria</taxon>
        <taxon>Pseudomonadati</taxon>
        <taxon>Pseudomonadota</taxon>
        <taxon>Betaproteobacteria</taxon>
        <taxon>Rhodocyclales</taxon>
        <taxon>Zoogloeaceae</taxon>
        <taxon>Denitromonas</taxon>
    </lineage>
</organism>
<evidence type="ECO:0000313" key="2">
    <source>
        <dbReference type="EMBL" id="TVO55333.1"/>
    </source>
</evidence>
<dbReference type="SUPFAM" id="SSF56219">
    <property type="entry name" value="DNase I-like"/>
    <property type="match status" value="1"/>
</dbReference>
<dbReference type="RefSeq" id="WP_144309945.1">
    <property type="nucleotide sequence ID" value="NZ_VMNK01000011.1"/>
</dbReference>
<dbReference type="InterPro" id="IPR036691">
    <property type="entry name" value="Endo/exonu/phosph_ase_sf"/>
</dbReference>
<dbReference type="AlphaFoldDB" id="A0A557QR04"/>
<comment type="caution">
    <text evidence="2">The sequence shown here is derived from an EMBL/GenBank/DDBJ whole genome shotgun (WGS) entry which is preliminary data.</text>
</comment>
<dbReference type="InterPro" id="IPR005135">
    <property type="entry name" value="Endo/exonuclease/phosphatase"/>
</dbReference>
<proteinExistence type="predicted"/>
<keyword evidence="2" id="KW-0378">Hydrolase</keyword>
<dbReference type="InterPro" id="IPR051916">
    <property type="entry name" value="GPI-anchor_lipid_remodeler"/>
</dbReference>
<protein>
    <submittedName>
        <fullName evidence="2">Endonuclease</fullName>
    </submittedName>
</protein>
<dbReference type="Gene3D" id="3.60.10.10">
    <property type="entry name" value="Endonuclease/exonuclease/phosphatase"/>
    <property type="match status" value="1"/>
</dbReference>
<reference evidence="2 3" key="1">
    <citation type="submission" date="2019-07" db="EMBL/GenBank/DDBJ databases">
        <title>The pathways for chlorine oxyanion respiration interact through the shared metabolite chlorate.</title>
        <authorList>
            <person name="Barnum T.P."/>
            <person name="Cheng Y."/>
            <person name="Hill K.A."/>
            <person name="Lucas L.N."/>
            <person name="Carlson H.K."/>
            <person name="Coates J.D."/>
        </authorList>
    </citation>
    <scope>NUCLEOTIDE SEQUENCE [LARGE SCALE GENOMIC DNA]</scope>
    <source>
        <strain evidence="2 3">SFB-3</strain>
    </source>
</reference>